<dbReference type="GeneID" id="9467986"/>
<proteinExistence type="predicted"/>
<dbReference type="EMBL" id="DS028150">
    <property type="protein sequence ID" value="EEY62424.1"/>
    <property type="molecule type" value="Genomic_DNA"/>
</dbReference>
<protein>
    <submittedName>
        <fullName evidence="1">Uncharacterized protein</fullName>
    </submittedName>
</protein>
<dbReference type="HOGENOM" id="CLU_2627271_0_0_1"/>
<dbReference type="KEGG" id="pif:PITG_14875"/>
<evidence type="ECO:0000313" key="2">
    <source>
        <dbReference type="Proteomes" id="UP000006643"/>
    </source>
</evidence>
<sequence>MPSRIEELAVERHGRSEAMIATRCELEGANANPDSSLLSSGTVLMPSRIEELAVERHGRSEAMIATRCELEGANAIPD</sequence>
<dbReference type="RefSeq" id="XP_002899060.1">
    <property type="nucleotide sequence ID" value="XM_002899014.1"/>
</dbReference>
<accession>D0NP82</accession>
<organism evidence="1 2">
    <name type="scientific">Phytophthora infestans (strain T30-4)</name>
    <name type="common">Potato late blight agent</name>
    <dbReference type="NCBI Taxonomy" id="403677"/>
    <lineage>
        <taxon>Eukaryota</taxon>
        <taxon>Sar</taxon>
        <taxon>Stramenopiles</taxon>
        <taxon>Oomycota</taxon>
        <taxon>Peronosporomycetes</taxon>
        <taxon>Peronosporales</taxon>
        <taxon>Peronosporaceae</taxon>
        <taxon>Phytophthora</taxon>
    </lineage>
</organism>
<dbReference type="VEuPathDB" id="FungiDB:PITG_14875"/>
<dbReference type="InParanoid" id="D0NP82"/>
<gene>
    <name evidence="1" type="ORF">PITG_14875</name>
</gene>
<name>D0NP82_PHYIT</name>
<dbReference type="AlphaFoldDB" id="D0NP82"/>
<reference evidence="2" key="1">
    <citation type="journal article" date="2009" name="Nature">
        <title>Genome sequence and analysis of the Irish potato famine pathogen Phytophthora infestans.</title>
        <authorList>
            <consortium name="The Broad Institute Genome Sequencing Platform"/>
            <person name="Haas B.J."/>
            <person name="Kamoun S."/>
            <person name="Zody M.C."/>
            <person name="Jiang R.H."/>
            <person name="Handsaker R.E."/>
            <person name="Cano L.M."/>
            <person name="Grabherr M."/>
            <person name="Kodira C.D."/>
            <person name="Raffaele S."/>
            <person name="Torto-Alalibo T."/>
            <person name="Bozkurt T.O."/>
            <person name="Ah-Fong A.M."/>
            <person name="Alvarado L."/>
            <person name="Anderson V.L."/>
            <person name="Armstrong M.R."/>
            <person name="Avrova A."/>
            <person name="Baxter L."/>
            <person name="Beynon J."/>
            <person name="Boevink P.C."/>
            <person name="Bollmann S.R."/>
            <person name="Bos J.I."/>
            <person name="Bulone V."/>
            <person name="Cai G."/>
            <person name="Cakir C."/>
            <person name="Carrington J.C."/>
            <person name="Chawner M."/>
            <person name="Conti L."/>
            <person name="Costanzo S."/>
            <person name="Ewan R."/>
            <person name="Fahlgren N."/>
            <person name="Fischbach M.A."/>
            <person name="Fugelstad J."/>
            <person name="Gilroy E.M."/>
            <person name="Gnerre S."/>
            <person name="Green P.J."/>
            <person name="Grenville-Briggs L.J."/>
            <person name="Griffith J."/>
            <person name="Grunwald N.J."/>
            <person name="Horn K."/>
            <person name="Horner N.R."/>
            <person name="Hu C.H."/>
            <person name="Huitema E."/>
            <person name="Jeong D.H."/>
            <person name="Jones A.M."/>
            <person name="Jones J.D."/>
            <person name="Jones R.W."/>
            <person name="Karlsson E.K."/>
            <person name="Kunjeti S.G."/>
            <person name="Lamour K."/>
            <person name="Liu Z."/>
            <person name="Ma L."/>
            <person name="Maclean D."/>
            <person name="Chibucos M.C."/>
            <person name="McDonald H."/>
            <person name="McWalters J."/>
            <person name="Meijer H.J."/>
            <person name="Morgan W."/>
            <person name="Morris P.F."/>
            <person name="Munro C.A."/>
            <person name="O'Neill K."/>
            <person name="Ospina-Giraldo M."/>
            <person name="Pinzon A."/>
            <person name="Pritchard L."/>
            <person name="Ramsahoye B."/>
            <person name="Ren Q."/>
            <person name="Restrepo S."/>
            <person name="Roy S."/>
            <person name="Sadanandom A."/>
            <person name="Savidor A."/>
            <person name="Schornack S."/>
            <person name="Schwartz D.C."/>
            <person name="Schumann U.D."/>
            <person name="Schwessinger B."/>
            <person name="Seyer L."/>
            <person name="Sharpe T."/>
            <person name="Silvar C."/>
            <person name="Song J."/>
            <person name="Studholme D.J."/>
            <person name="Sykes S."/>
            <person name="Thines M."/>
            <person name="van de Vondervoort P.J."/>
            <person name="Phuntumart V."/>
            <person name="Wawra S."/>
            <person name="Weide R."/>
            <person name="Win J."/>
            <person name="Young C."/>
            <person name="Zhou S."/>
            <person name="Fry W."/>
            <person name="Meyers B.C."/>
            <person name="van West P."/>
            <person name="Ristaino J."/>
            <person name="Govers F."/>
            <person name="Birch P.R."/>
            <person name="Whisson S.C."/>
            <person name="Judelson H.S."/>
            <person name="Nusbaum C."/>
        </authorList>
    </citation>
    <scope>NUCLEOTIDE SEQUENCE [LARGE SCALE GENOMIC DNA]</scope>
    <source>
        <strain evidence="2">T30-4</strain>
    </source>
</reference>
<keyword evidence="2" id="KW-1185">Reference proteome</keyword>
<evidence type="ECO:0000313" key="1">
    <source>
        <dbReference type="EMBL" id="EEY62424.1"/>
    </source>
</evidence>
<dbReference type="Proteomes" id="UP000006643">
    <property type="component" value="Unassembled WGS sequence"/>
</dbReference>